<evidence type="ECO:0000256" key="1">
    <source>
        <dbReference type="ARBA" id="ARBA00022729"/>
    </source>
</evidence>
<keyword evidence="2" id="KW-0677">Repeat</keyword>
<dbReference type="PROSITE" id="PS50923">
    <property type="entry name" value="SUSHI"/>
    <property type="match status" value="1"/>
</dbReference>
<evidence type="ECO:0000256" key="4">
    <source>
        <dbReference type="PROSITE-ProRule" id="PRU00302"/>
    </source>
</evidence>
<keyword evidence="3" id="KW-1015">Disulfide bond</keyword>
<comment type="caution">
    <text evidence="4">Lacks conserved residue(s) required for the propagation of feature annotation.</text>
</comment>
<keyword evidence="4" id="KW-0768">Sushi</keyword>
<evidence type="ECO:0000259" key="5">
    <source>
        <dbReference type="PROSITE" id="PS50923"/>
    </source>
</evidence>
<dbReference type="AlphaFoldDB" id="A0AAV4WKS7"/>
<sequence>MVLLTGKLYVFSPQLRRSREVKNARREGDIFTFTSRVTYHCEPGYELVGRANRYCESRESGVEYCPLVDPSSAPNREMSPTAGLSTTTTYQSVARYECLNGYRLVGPEIRVCEANKQWEGEEPTAKVEQ</sequence>
<organism evidence="6 7">
    <name type="scientific">Caerostris extrusa</name>
    <name type="common">Bark spider</name>
    <name type="synonym">Caerostris bankana</name>
    <dbReference type="NCBI Taxonomy" id="172846"/>
    <lineage>
        <taxon>Eukaryota</taxon>
        <taxon>Metazoa</taxon>
        <taxon>Ecdysozoa</taxon>
        <taxon>Arthropoda</taxon>
        <taxon>Chelicerata</taxon>
        <taxon>Arachnida</taxon>
        <taxon>Araneae</taxon>
        <taxon>Araneomorphae</taxon>
        <taxon>Entelegynae</taxon>
        <taxon>Araneoidea</taxon>
        <taxon>Araneidae</taxon>
        <taxon>Caerostris</taxon>
    </lineage>
</organism>
<dbReference type="InterPro" id="IPR000436">
    <property type="entry name" value="Sushi_SCR_CCP_dom"/>
</dbReference>
<accession>A0AAV4WKS7</accession>
<evidence type="ECO:0000313" key="7">
    <source>
        <dbReference type="Proteomes" id="UP001054945"/>
    </source>
</evidence>
<keyword evidence="1" id="KW-0732">Signal</keyword>
<protein>
    <submittedName>
        <fullName evidence="6">Protein lev-9</fullName>
    </submittedName>
</protein>
<dbReference type="Proteomes" id="UP001054945">
    <property type="component" value="Unassembled WGS sequence"/>
</dbReference>
<evidence type="ECO:0000256" key="2">
    <source>
        <dbReference type="ARBA" id="ARBA00022737"/>
    </source>
</evidence>
<evidence type="ECO:0000256" key="3">
    <source>
        <dbReference type="ARBA" id="ARBA00023157"/>
    </source>
</evidence>
<evidence type="ECO:0000313" key="6">
    <source>
        <dbReference type="EMBL" id="GIY82546.1"/>
    </source>
</evidence>
<gene>
    <name evidence="6" type="primary">lev-9_4</name>
    <name evidence="6" type="ORF">CEXT_485761</name>
</gene>
<reference evidence="6 7" key="1">
    <citation type="submission" date="2021-06" db="EMBL/GenBank/DDBJ databases">
        <title>Caerostris extrusa draft genome.</title>
        <authorList>
            <person name="Kono N."/>
            <person name="Arakawa K."/>
        </authorList>
    </citation>
    <scope>NUCLEOTIDE SEQUENCE [LARGE SCALE GENOMIC DNA]</scope>
</reference>
<dbReference type="PANTHER" id="PTHR45656">
    <property type="entry name" value="PROTEIN CBR-CLEC-78"/>
    <property type="match status" value="1"/>
</dbReference>
<dbReference type="CDD" id="cd00033">
    <property type="entry name" value="CCP"/>
    <property type="match status" value="2"/>
</dbReference>
<dbReference type="SUPFAM" id="SSF57535">
    <property type="entry name" value="Complement control module/SCR domain"/>
    <property type="match status" value="2"/>
</dbReference>
<dbReference type="InterPro" id="IPR051277">
    <property type="entry name" value="SEZ6_CSMD_C4BPB_Regulators"/>
</dbReference>
<dbReference type="Gene3D" id="2.10.70.10">
    <property type="entry name" value="Complement Module, domain 1"/>
    <property type="match status" value="2"/>
</dbReference>
<comment type="caution">
    <text evidence="6">The sequence shown here is derived from an EMBL/GenBank/DDBJ whole genome shotgun (WGS) entry which is preliminary data.</text>
</comment>
<keyword evidence="7" id="KW-1185">Reference proteome</keyword>
<dbReference type="InterPro" id="IPR035976">
    <property type="entry name" value="Sushi/SCR/CCP_sf"/>
</dbReference>
<proteinExistence type="predicted"/>
<dbReference type="EMBL" id="BPLR01016255">
    <property type="protein sequence ID" value="GIY82546.1"/>
    <property type="molecule type" value="Genomic_DNA"/>
</dbReference>
<feature type="domain" description="Sushi" evidence="5">
    <location>
        <begin position="63"/>
        <end position="127"/>
    </location>
</feature>
<dbReference type="Pfam" id="PF00084">
    <property type="entry name" value="Sushi"/>
    <property type="match status" value="2"/>
</dbReference>
<dbReference type="SMART" id="SM00032">
    <property type="entry name" value="CCP"/>
    <property type="match status" value="2"/>
</dbReference>
<dbReference type="PANTHER" id="PTHR45656:SF4">
    <property type="entry name" value="PROTEIN CBR-CLEC-78"/>
    <property type="match status" value="1"/>
</dbReference>
<name>A0AAV4WKS7_CAEEX</name>